<accession>A0ABQ2L3S3</accession>
<dbReference type="SUPFAM" id="SSF55785">
    <property type="entry name" value="PYP-like sensor domain (PAS domain)"/>
    <property type="match status" value="2"/>
</dbReference>
<dbReference type="Pfam" id="PF07730">
    <property type="entry name" value="HisKA_3"/>
    <property type="match status" value="1"/>
</dbReference>
<evidence type="ECO:0000256" key="6">
    <source>
        <dbReference type="ARBA" id="ARBA00022840"/>
    </source>
</evidence>
<dbReference type="EMBL" id="BMLN01000006">
    <property type="protein sequence ID" value="GGO01585.1"/>
    <property type="molecule type" value="Genomic_DNA"/>
</dbReference>
<keyword evidence="8" id="KW-1133">Transmembrane helix</keyword>
<dbReference type="InterPro" id="IPR035965">
    <property type="entry name" value="PAS-like_dom_sf"/>
</dbReference>
<dbReference type="PANTHER" id="PTHR24421:SF60">
    <property type="entry name" value="SENSOR HISTIDINE KINASE COMP"/>
    <property type="match status" value="1"/>
</dbReference>
<dbReference type="InterPro" id="IPR000014">
    <property type="entry name" value="PAS"/>
</dbReference>
<organism evidence="12 13">
    <name type="scientific">Saccharibacillus kuerlensis</name>
    <dbReference type="NCBI Taxonomy" id="459527"/>
    <lineage>
        <taxon>Bacteria</taxon>
        <taxon>Bacillati</taxon>
        <taxon>Bacillota</taxon>
        <taxon>Bacilli</taxon>
        <taxon>Bacillales</taxon>
        <taxon>Paenibacillaceae</taxon>
        <taxon>Saccharibacillus</taxon>
    </lineage>
</organism>
<feature type="domain" description="Histidine kinase" evidence="9">
    <location>
        <begin position="573"/>
        <end position="663"/>
    </location>
</feature>
<dbReference type="CDD" id="cd00130">
    <property type="entry name" value="PAS"/>
    <property type="match status" value="1"/>
</dbReference>
<evidence type="ECO:0000256" key="8">
    <source>
        <dbReference type="SAM" id="Phobius"/>
    </source>
</evidence>
<feature type="transmembrane region" description="Helical" evidence="8">
    <location>
        <begin position="12"/>
        <end position="29"/>
    </location>
</feature>
<dbReference type="InterPro" id="IPR013656">
    <property type="entry name" value="PAS_4"/>
</dbReference>
<name>A0ABQ2L3S3_9BACL</name>
<evidence type="ECO:0000256" key="7">
    <source>
        <dbReference type="ARBA" id="ARBA00023012"/>
    </source>
</evidence>
<feature type="domain" description="PAS" evidence="10">
    <location>
        <begin position="166"/>
        <end position="237"/>
    </location>
</feature>
<dbReference type="SMART" id="SM00387">
    <property type="entry name" value="HATPase_c"/>
    <property type="match status" value="1"/>
</dbReference>
<keyword evidence="8" id="KW-0472">Membrane</keyword>
<dbReference type="PROSITE" id="PS50112">
    <property type="entry name" value="PAS"/>
    <property type="match status" value="1"/>
</dbReference>
<evidence type="ECO:0000313" key="12">
    <source>
        <dbReference type="EMBL" id="GGO01585.1"/>
    </source>
</evidence>
<evidence type="ECO:0000256" key="4">
    <source>
        <dbReference type="ARBA" id="ARBA00022741"/>
    </source>
</evidence>
<dbReference type="Pfam" id="PF02518">
    <property type="entry name" value="HATPase_c"/>
    <property type="match status" value="1"/>
</dbReference>
<dbReference type="InterPro" id="IPR003594">
    <property type="entry name" value="HATPase_dom"/>
</dbReference>
<evidence type="ECO:0000259" key="10">
    <source>
        <dbReference type="PROSITE" id="PS50112"/>
    </source>
</evidence>
<keyword evidence="7" id="KW-0902">Two-component regulatory system</keyword>
<dbReference type="SUPFAM" id="SSF55874">
    <property type="entry name" value="ATPase domain of HSP90 chaperone/DNA topoisomerase II/histidine kinase"/>
    <property type="match status" value="1"/>
</dbReference>
<evidence type="ECO:0000256" key="3">
    <source>
        <dbReference type="ARBA" id="ARBA00022679"/>
    </source>
</evidence>
<dbReference type="NCBIfam" id="TIGR00229">
    <property type="entry name" value="sensory_box"/>
    <property type="match status" value="1"/>
</dbReference>
<dbReference type="Gene3D" id="3.30.565.10">
    <property type="entry name" value="Histidine kinase-like ATPase, C-terminal domain"/>
    <property type="match status" value="1"/>
</dbReference>
<dbReference type="EC" id="2.7.13.3" evidence="2"/>
<dbReference type="InterPro" id="IPR036890">
    <property type="entry name" value="HATPase_C_sf"/>
</dbReference>
<dbReference type="CDD" id="cd16917">
    <property type="entry name" value="HATPase_UhpB-NarQ-NarX-like"/>
    <property type="match status" value="1"/>
</dbReference>
<evidence type="ECO:0000256" key="1">
    <source>
        <dbReference type="ARBA" id="ARBA00000085"/>
    </source>
</evidence>
<dbReference type="Gene3D" id="3.30.450.20">
    <property type="entry name" value="PAS domain"/>
    <property type="match status" value="2"/>
</dbReference>
<dbReference type="PANTHER" id="PTHR24421">
    <property type="entry name" value="NITRATE/NITRITE SENSOR PROTEIN NARX-RELATED"/>
    <property type="match status" value="1"/>
</dbReference>
<keyword evidence="5" id="KW-0418">Kinase</keyword>
<keyword evidence="13" id="KW-1185">Reference proteome</keyword>
<comment type="catalytic activity">
    <reaction evidence="1">
        <text>ATP + protein L-histidine = ADP + protein N-phospho-L-histidine.</text>
        <dbReference type="EC" id="2.7.13.3"/>
    </reaction>
</comment>
<evidence type="ECO:0000259" key="11">
    <source>
        <dbReference type="PROSITE" id="PS50113"/>
    </source>
</evidence>
<keyword evidence="8" id="KW-0812">Transmembrane</keyword>
<dbReference type="PROSITE" id="PS50113">
    <property type="entry name" value="PAC"/>
    <property type="match status" value="1"/>
</dbReference>
<evidence type="ECO:0000256" key="2">
    <source>
        <dbReference type="ARBA" id="ARBA00012438"/>
    </source>
</evidence>
<dbReference type="SMART" id="SM00091">
    <property type="entry name" value="PAS"/>
    <property type="match status" value="2"/>
</dbReference>
<dbReference type="InterPro" id="IPR011712">
    <property type="entry name" value="Sig_transdc_His_kin_sub3_dim/P"/>
</dbReference>
<dbReference type="PROSITE" id="PS50109">
    <property type="entry name" value="HIS_KIN"/>
    <property type="match status" value="1"/>
</dbReference>
<sequence>MLVQTHLELTLLSGFILLTLFSGGLLFYIKRTSVWLKKSESQRGYYRSLFEQQRNVIIEVGLDGIITGLNPYAQRLVRDAYTACIGEPLLKFAFPEHRDQISDAFNRAACGETSIIDQISVFLSPEHMHWHVTYSPAYREGRISGVFITAVNCTDTHNLQLELEQKQTSYEQVADSITDIIIVLDEDLVPMYVSPSFEKKLGYERGPYLFSHPVTEYVPEEVAASIRRKRDELQNGEFISNFELKFPQNDGNIIDLECSASPMLNDQGKVNRLIVVLRDITLRKSAEQALIDGESLYLKLQNSLDHFSEDGSRMMKAAELEQRLVGELKGILNTNQVSILETAGFQHFACRQGNLPSEKKLSKLQSYREIRLPVGHIFKLDSAAFFVIGNRRGMVQLVWLEVYPPELEKAPVRIWLQTLARYIDSFYENILKIKDLTDELESLTQKQRTPAWLLRLMYAVSEKERRGVSQDLHDAALQEQIIWYRKLEVLQYSEDMSEPAKEEIRRVCDGLLDVIHQIRTTCHELRPPFLKEWGIGQALEALHDQVQLRADYRIDFDQKGFTAKLEDEQMIALYRINQELLNNAIKHSEATEVRLSLTDHKDGVLMTYQDNGIGIPETKLQNLLSTMGLYGMQERVRSLEGDMQIDSSPGRGLTIHVHLPRIHAAAIAAV</sequence>
<protein>
    <recommendedName>
        <fullName evidence="2">histidine kinase</fullName>
        <ecNumber evidence="2">2.7.13.3</ecNumber>
    </recommendedName>
</protein>
<keyword evidence="4" id="KW-0547">Nucleotide-binding</keyword>
<keyword evidence="6" id="KW-0067">ATP-binding</keyword>
<dbReference type="SMART" id="SM00086">
    <property type="entry name" value="PAC"/>
    <property type="match status" value="1"/>
</dbReference>
<evidence type="ECO:0000259" key="9">
    <source>
        <dbReference type="PROSITE" id="PS50109"/>
    </source>
</evidence>
<proteinExistence type="predicted"/>
<dbReference type="Pfam" id="PF08448">
    <property type="entry name" value="PAS_4"/>
    <property type="match status" value="2"/>
</dbReference>
<evidence type="ECO:0000313" key="13">
    <source>
        <dbReference type="Proteomes" id="UP000606653"/>
    </source>
</evidence>
<comment type="caution">
    <text evidence="12">The sequence shown here is derived from an EMBL/GenBank/DDBJ whole genome shotgun (WGS) entry which is preliminary data.</text>
</comment>
<dbReference type="InterPro" id="IPR005467">
    <property type="entry name" value="His_kinase_dom"/>
</dbReference>
<evidence type="ECO:0000256" key="5">
    <source>
        <dbReference type="ARBA" id="ARBA00022777"/>
    </source>
</evidence>
<dbReference type="Proteomes" id="UP000606653">
    <property type="component" value="Unassembled WGS sequence"/>
</dbReference>
<dbReference type="RefSeq" id="WP_018976219.1">
    <property type="nucleotide sequence ID" value="NZ_BMLN01000006.1"/>
</dbReference>
<dbReference type="InterPro" id="IPR000700">
    <property type="entry name" value="PAS-assoc_C"/>
</dbReference>
<dbReference type="InterPro" id="IPR050482">
    <property type="entry name" value="Sensor_HK_TwoCompSys"/>
</dbReference>
<reference evidence="13" key="1">
    <citation type="journal article" date="2019" name="Int. J. Syst. Evol. Microbiol.">
        <title>The Global Catalogue of Microorganisms (GCM) 10K type strain sequencing project: providing services to taxonomists for standard genome sequencing and annotation.</title>
        <authorList>
            <consortium name="The Broad Institute Genomics Platform"/>
            <consortium name="The Broad Institute Genome Sequencing Center for Infectious Disease"/>
            <person name="Wu L."/>
            <person name="Ma J."/>
        </authorList>
    </citation>
    <scope>NUCLEOTIDE SEQUENCE [LARGE SCALE GENOMIC DNA]</scope>
    <source>
        <strain evidence="13">CGMCC 1.6964</strain>
    </source>
</reference>
<feature type="domain" description="PAC" evidence="11">
    <location>
        <begin position="240"/>
        <end position="292"/>
    </location>
</feature>
<dbReference type="InterPro" id="IPR001610">
    <property type="entry name" value="PAC"/>
</dbReference>
<gene>
    <name evidence="12" type="ORF">GCM10010969_24050</name>
</gene>
<keyword evidence="3" id="KW-0808">Transferase</keyword>